<reference evidence="5" key="1">
    <citation type="journal article" date="2014" name="Front. Microbiol.">
        <title>High frequency of phylogenetically diverse reductive dehalogenase-homologous genes in deep subseafloor sedimentary metagenomes.</title>
        <authorList>
            <person name="Kawai M."/>
            <person name="Futagami T."/>
            <person name="Toyoda A."/>
            <person name="Takaki Y."/>
            <person name="Nishi S."/>
            <person name="Hori S."/>
            <person name="Arai W."/>
            <person name="Tsubouchi T."/>
            <person name="Morono Y."/>
            <person name="Uchiyama I."/>
            <person name="Ito T."/>
            <person name="Fujiyama A."/>
            <person name="Inagaki F."/>
            <person name="Takami H."/>
        </authorList>
    </citation>
    <scope>NUCLEOTIDE SEQUENCE</scope>
    <source>
        <strain evidence="5">Expedition CK06-06</strain>
    </source>
</reference>
<dbReference type="GO" id="GO:0006508">
    <property type="term" value="P:proteolysis"/>
    <property type="evidence" value="ECO:0007669"/>
    <property type="project" value="UniProtKB-KW"/>
</dbReference>
<evidence type="ECO:0000313" key="5">
    <source>
        <dbReference type="EMBL" id="GAG14847.1"/>
    </source>
</evidence>
<evidence type="ECO:0000256" key="2">
    <source>
        <dbReference type="ARBA" id="ARBA00022670"/>
    </source>
</evidence>
<evidence type="ECO:0000256" key="1">
    <source>
        <dbReference type="ARBA" id="ARBA00022612"/>
    </source>
</evidence>
<evidence type="ECO:0000259" key="4">
    <source>
        <dbReference type="Pfam" id="PF04586"/>
    </source>
</evidence>
<keyword evidence="2" id="KW-0645">Protease</keyword>
<organism evidence="5">
    <name type="scientific">marine sediment metagenome</name>
    <dbReference type="NCBI Taxonomy" id="412755"/>
    <lineage>
        <taxon>unclassified sequences</taxon>
        <taxon>metagenomes</taxon>
        <taxon>ecological metagenomes</taxon>
    </lineage>
</organism>
<sequence>MRRAGTRQRQVVTAPLELRAIDLQSGEFIGLASVWGVVDWYDSAFQKGAFTKTLKEQKRGPGEVPIVHFHDPTRGIGMAHLEETDEGLLANPGRLNINRSEVAREVFAGLPHENEPATGYYADMSHYFIEVRSRPGDKEKGEADLIFTEVEIMEVTIATTNFGANPEADVLAVRAMCQRTQAIGDAIQGREWGKIPDGVRGLLDGIAGLLGEKEEQQDELYVTREM</sequence>
<proteinExistence type="predicted"/>
<accession>X0VUN2</accession>
<dbReference type="AlphaFoldDB" id="X0VUN2"/>
<feature type="non-terminal residue" evidence="5">
    <location>
        <position position="226"/>
    </location>
</feature>
<comment type="caution">
    <text evidence="5">The sequence shown here is derived from an EMBL/GenBank/DDBJ whole genome shotgun (WGS) entry which is preliminary data.</text>
</comment>
<dbReference type="GO" id="GO:0008233">
    <property type="term" value="F:peptidase activity"/>
    <property type="evidence" value="ECO:0007669"/>
    <property type="project" value="UniProtKB-KW"/>
</dbReference>
<dbReference type="Pfam" id="PF04586">
    <property type="entry name" value="Peptidase_S78"/>
    <property type="match status" value="1"/>
</dbReference>
<keyword evidence="1" id="KW-1188">Viral release from host cell</keyword>
<dbReference type="InterPro" id="IPR054613">
    <property type="entry name" value="Peptidase_S78_dom"/>
</dbReference>
<evidence type="ECO:0000256" key="3">
    <source>
        <dbReference type="ARBA" id="ARBA00022801"/>
    </source>
</evidence>
<protein>
    <recommendedName>
        <fullName evidence="4">Prohead serine protease domain-containing protein</fullName>
    </recommendedName>
</protein>
<dbReference type="EMBL" id="BARS01039008">
    <property type="protein sequence ID" value="GAG14847.1"/>
    <property type="molecule type" value="Genomic_DNA"/>
</dbReference>
<feature type="domain" description="Prohead serine protease" evidence="4">
    <location>
        <begin position="16"/>
        <end position="177"/>
    </location>
</feature>
<gene>
    <name evidence="5" type="ORF">S01H1_59624</name>
</gene>
<name>X0VUN2_9ZZZZ</name>
<keyword evidence="3" id="KW-0378">Hydrolase</keyword>